<evidence type="ECO:0000313" key="1">
    <source>
        <dbReference type="EMBL" id="KAF2678345.1"/>
    </source>
</evidence>
<sequence>MSGWQKSAYISSDELSDSLSRECNFRILTADPITLAWGIEPLNLLRQEPTSNTTDEELEPPERRGITACYALSGRIKFNSNMALP</sequence>
<reference evidence="1" key="1">
    <citation type="journal article" date="2020" name="Stud. Mycol.">
        <title>101 Dothideomycetes genomes: a test case for predicting lifestyles and emergence of pathogens.</title>
        <authorList>
            <person name="Haridas S."/>
            <person name="Albert R."/>
            <person name="Binder M."/>
            <person name="Bloem J."/>
            <person name="Labutti K."/>
            <person name="Salamov A."/>
            <person name="Andreopoulos B."/>
            <person name="Baker S."/>
            <person name="Barry K."/>
            <person name="Bills G."/>
            <person name="Bluhm B."/>
            <person name="Cannon C."/>
            <person name="Castanera R."/>
            <person name="Culley D."/>
            <person name="Daum C."/>
            <person name="Ezra D."/>
            <person name="Gonzalez J."/>
            <person name="Henrissat B."/>
            <person name="Kuo A."/>
            <person name="Liang C."/>
            <person name="Lipzen A."/>
            <person name="Lutzoni F."/>
            <person name="Magnuson J."/>
            <person name="Mondo S."/>
            <person name="Nolan M."/>
            <person name="Ohm R."/>
            <person name="Pangilinan J."/>
            <person name="Park H.-J."/>
            <person name="Ramirez L."/>
            <person name="Alfaro M."/>
            <person name="Sun H."/>
            <person name="Tritt A."/>
            <person name="Yoshinaga Y."/>
            <person name="Zwiers L.-H."/>
            <person name="Turgeon B."/>
            <person name="Goodwin S."/>
            <person name="Spatafora J."/>
            <person name="Crous P."/>
            <person name="Grigoriev I."/>
        </authorList>
    </citation>
    <scope>NUCLEOTIDE SEQUENCE</scope>
    <source>
        <strain evidence="1">CBS 122367</strain>
    </source>
</reference>
<proteinExistence type="predicted"/>
<protein>
    <submittedName>
        <fullName evidence="1">Uncharacterized protein</fullName>
    </submittedName>
</protein>
<keyword evidence="2" id="KW-1185">Reference proteome</keyword>
<gene>
    <name evidence="1" type="ORF">K458DRAFT_395155</name>
</gene>
<accession>A0A6G1IJM6</accession>
<dbReference type="EMBL" id="MU005613">
    <property type="protein sequence ID" value="KAF2678345.1"/>
    <property type="molecule type" value="Genomic_DNA"/>
</dbReference>
<dbReference type="AlphaFoldDB" id="A0A6G1IJM6"/>
<evidence type="ECO:0000313" key="2">
    <source>
        <dbReference type="Proteomes" id="UP000799291"/>
    </source>
</evidence>
<dbReference type="Proteomes" id="UP000799291">
    <property type="component" value="Unassembled WGS sequence"/>
</dbReference>
<organism evidence="1 2">
    <name type="scientific">Lentithecium fluviatile CBS 122367</name>
    <dbReference type="NCBI Taxonomy" id="1168545"/>
    <lineage>
        <taxon>Eukaryota</taxon>
        <taxon>Fungi</taxon>
        <taxon>Dikarya</taxon>
        <taxon>Ascomycota</taxon>
        <taxon>Pezizomycotina</taxon>
        <taxon>Dothideomycetes</taxon>
        <taxon>Pleosporomycetidae</taxon>
        <taxon>Pleosporales</taxon>
        <taxon>Massarineae</taxon>
        <taxon>Lentitheciaceae</taxon>
        <taxon>Lentithecium</taxon>
    </lineage>
</organism>
<name>A0A6G1IJM6_9PLEO</name>